<proteinExistence type="inferred from homology"/>
<keyword evidence="7" id="KW-1185">Reference proteome</keyword>
<comment type="similarity">
    <text evidence="1">Belongs to the TRAFAC class dynamin-like GTPase superfamily. IRG family.</text>
</comment>
<keyword evidence="4" id="KW-0342">GTP-binding</keyword>
<sequence>MSLLFFPLQVTPLLTDIEEYPFSASSPSVVPYHMGQSILPEAGPKSMQKTLPCGNLLEVVSVVKDTLKTAFRAPVKMAVTGDSGNGMSSFTNALQDIGHKEEASAPTGVVRTTQTHASYLSSSFLNMELWDLPSMGTCPQSVENYVVEMEFSEYDLFIIASKQFSMNHMMLAKTIEGMGKKFYVVWTKLDRDLSTSVLREEQLLKNIQENILENLCKEQVCEPPIFLVSNSDPFLHDFPKLRNTLQMDLIHIRCHGPLQKLSHNFEAIINDKVTSLLERIYAEPFQKTLENQDPDDSEKCLKTYESLFGVDDESLQLVAQRMRTATFEYKNIMKSQDLQTLGTWDKAISWISCNTAYYLSIKHKHYLDIVAEGTKSILNKVLRDSIFLDGD</sequence>
<dbReference type="AlphaFoldDB" id="G3TZX5"/>
<dbReference type="InterPro" id="IPR030385">
    <property type="entry name" value="G_IRG_dom"/>
</dbReference>
<evidence type="ECO:0000256" key="1">
    <source>
        <dbReference type="ARBA" id="ARBA00005429"/>
    </source>
</evidence>
<dbReference type="FunFam" id="3.40.50.300:FF:000541">
    <property type="entry name" value="Immunity related GTPase M"/>
    <property type="match status" value="1"/>
</dbReference>
<dbReference type="Gene3D" id="3.40.50.300">
    <property type="entry name" value="P-loop containing nucleotide triphosphate hydrolases"/>
    <property type="match status" value="1"/>
</dbReference>
<name>G3TZX5_LOXAF</name>
<evidence type="ECO:0000313" key="6">
    <source>
        <dbReference type="Ensembl" id="ENSLAFP00000021133.1"/>
    </source>
</evidence>
<evidence type="ECO:0000259" key="5">
    <source>
        <dbReference type="PROSITE" id="PS51716"/>
    </source>
</evidence>
<evidence type="ECO:0000256" key="2">
    <source>
        <dbReference type="ARBA" id="ARBA00022741"/>
    </source>
</evidence>
<dbReference type="Ensembl" id="ENSLAFT00000036570.1">
    <property type="protein sequence ID" value="ENSLAFP00000021133.1"/>
    <property type="gene ID" value="ENSLAFG00000032010.1"/>
</dbReference>
<reference evidence="6" key="3">
    <citation type="submission" date="2025-09" db="UniProtKB">
        <authorList>
            <consortium name="Ensembl"/>
        </authorList>
    </citation>
    <scope>IDENTIFICATION</scope>
    <source>
        <strain evidence="6">Isolate ISIS603380</strain>
    </source>
</reference>
<evidence type="ECO:0000256" key="4">
    <source>
        <dbReference type="ARBA" id="ARBA00023134"/>
    </source>
</evidence>
<dbReference type="InParanoid" id="G3TZX5"/>
<accession>G3TZX5</accession>
<dbReference type="InterPro" id="IPR027417">
    <property type="entry name" value="P-loop_NTPase"/>
</dbReference>
<dbReference type="GO" id="GO:0000045">
    <property type="term" value="P:autophagosome assembly"/>
    <property type="evidence" value="ECO:0007669"/>
    <property type="project" value="TreeGrafter"/>
</dbReference>
<dbReference type="InterPro" id="IPR051515">
    <property type="entry name" value="IRG"/>
</dbReference>
<dbReference type="Proteomes" id="UP000007646">
    <property type="component" value="Unassembled WGS sequence"/>
</dbReference>
<reference evidence="6" key="2">
    <citation type="submission" date="2025-08" db="UniProtKB">
        <authorList>
            <consortium name="Ensembl"/>
        </authorList>
    </citation>
    <scope>IDENTIFICATION</scope>
    <source>
        <strain evidence="6">Isolate ISIS603380</strain>
    </source>
</reference>
<protein>
    <recommendedName>
        <fullName evidence="5">IRG-type G domain-containing protein</fullName>
    </recommendedName>
</protein>
<feature type="domain" description="IRG-type G" evidence="5">
    <location>
        <begin position="73"/>
        <end position="248"/>
    </location>
</feature>
<dbReference type="Pfam" id="PF05049">
    <property type="entry name" value="IIGP"/>
    <property type="match status" value="1"/>
</dbReference>
<dbReference type="GO" id="GO:0003924">
    <property type="term" value="F:GTPase activity"/>
    <property type="evidence" value="ECO:0007669"/>
    <property type="project" value="TreeGrafter"/>
</dbReference>
<dbReference type="GO" id="GO:0045087">
    <property type="term" value="P:innate immune response"/>
    <property type="evidence" value="ECO:0007669"/>
    <property type="project" value="TreeGrafter"/>
</dbReference>
<dbReference type="GO" id="GO:0035458">
    <property type="term" value="P:cellular response to interferon-beta"/>
    <property type="evidence" value="ECO:0007669"/>
    <property type="project" value="TreeGrafter"/>
</dbReference>
<evidence type="ECO:0000256" key="3">
    <source>
        <dbReference type="ARBA" id="ARBA00022801"/>
    </source>
</evidence>
<dbReference type="GeneTree" id="ENSGT00950000183007"/>
<dbReference type="GO" id="GO:0005789">
    <property type="term" value="C:endoplasmic reticulum membrane"/>
    <property type="evidence" value="ECO:0007669"/>
    <property type="project" value="TreeGrafter"/>
</dbReference>
<keyword evidence="3" id="KW-0378">Hydrolase</keyword>
<dbReference type="PANTHER" id="PTHR32341:SF9">
    <property type="entry name" value="IMMUNITY-RELATED GTPASE FAMILY M PROTEIN"/>
    <property type="match status" value="1"/>
</dbReference>
<dbReference type="eggNOG" id="ENOG502QS9R">
    <property type="taxonomic scope" value="Eukaryota"/>
</dbReference>
<keyword evidence="2" id="KW-0547">Nucleotide-binding</keyword>
<dbReference type="PROSITE" id="PS51716">
    <property type="entry name" value="G_IRG"/>
    <property type="match status" value="1"/>
</dbReference>
<organism evidence="6 7">
    <name type="scientific">Loxodonta africana</name>
    <name type="common">African elephant</name>
    <dbReference type="NCBI Taxonomy" id="9785"/>
    <lineage>
        <taxon>Eukaryota</taxon>
        <taxon>Metazoa</taxon>
        <taxon>Chordata</taxon>
        <taxon>Craniata</taxon>
        <taxon>Vertebrata</taxon>
        <taxon>Euteleostomi</taxon>
        <taxon>Mammalia</taxon>
        <taxon>Eutheria</taxon>
        <taxon>Afrotheria</taxon>
        <taxon>Proboscidea</taxon>
        <taxon>Elephantidae</taxon>
        <taxon>Loxodonta</taxon>
    </lineage>
</organism>
<dbReference type="PANTHER" id="PTHR32341">
    <property type="entry name" value="INTERFERON-INDUCIBLE GTPASE"/>
    <property type="match status" value="1"/>
</dbReference>
<evidence type="ECO:0000313" key="7">
    <source>
        <dbReference type="Proteomes" id="UP000007646"/>
    </source>
</evidence>
<dbReference type="SUPFAM" id="SSF52540">
    <property type="entry name" value="P-loop containing nucleoside triphosphate hydrolases"/>
    <property type="match status" value="1"/>
</dbReference>
<dbReference type="GO" id="GO:0005525">
    <property type="term" value="F:GTP binding"/>
    <property type="evidence" value="ECO:0007669"/>
    <property type="project" value="UniProtKB-KW"/>
</dbReference>
<reference evidence="6 7" key="1">
    <citation type="submission" date="2009-06" db="EMBL/GenBank/DDBJ databases">
        <title>The Genome Sequence of Loxodonta africana (African elephant).</title>
        <authorList>
            <person name="Di Palma F."/>
            <person name="Heiman D."/>
            <person name="Young S."/>
            <person name="Johnson J."/>
            <person name="Lander E.S."/>
            <person name="Lindblad-Toh K."/>
        </authorList>
    </citation>
    <scope>NUCLEOTIDE SEQUENCE [LARGE SCALE GENOMIC DNA]</scope>
    <source>
        <strain evidence="6 7">Isolate ISIS603380</strain>
    </source>
</reference>
<dbReference type="OMA" id="SCMNCNT"/>
<dbReference type="HOGENOM" id="CLU_015342_3_0_1"/>
<dbReference type="InterPro" id="IPR007743">
    <property type="entry name" value="Immunity-related_GTPase-like"/>
</dbReference>